<dbReference type="EMBL" id="BONY01000002">
    <property type="protein sequence ID" value="GIH02370.1"/>
    <property type="molecule type" value="Genomic_DNA"/>
</dbReference>
<keyword evidence="3" id="KW-1185">Reference proteome</keyword>
<dbReference type="Gene3D" id="3.40.710.10">
    <property type="entry name" value="DD-peptidase/beta-lactamase superfamily"/>
    <property type="match status" value="1"/>
</dbReference>
<sequence length="469" mass="50311">MVWRMSSLNEITNWLHDRLPALLAEHKVPGAAIAVSAQGRVIDLAAGVLSKATGVEATPDSLFQIGSITKVWTATLIMQLAQEGRLDLDAPVRATLPGFQLADESAAAAVTTRQLLSHTAGFEGDIFTDTGRGDDCVEKYVATLGETAQLFAPGEMFSYNNAGYCVLGRVVEVLRGKPFDDCVREHLFTPLGLTHAANGAHEAILFRAAVGHLQADPDSDPQPAPVWALARSNAPAGAMLAMRPRDLLAFAQMHLAAGKAADGTTVLEAESVQAMQQPQVQLPKLGLMGTSWGLGWEIYDWPGARVLGHDGGTIGQSAFLRVVPEHGVSIALCTNGGNPIAVYTELFEHLLRELAGVQMPALPKPPAQPATVDVSRYLGTYASEVGELTVLQESDGTLWLQEVPKGLLAEIGRQPERKELVHFEGDTFLPVQPYYGIHMPQVFVGDDGSGRALYIHSGRATRRVTHLEA</sequence>
<dbReference type="InterPro" id="IPR001466">
    <property type="entry name" value="Beta-lactam-related"/>
</dbReference>
<dbReference type="Proteomes" id="UP000612899">
    <property type="component" value="Unassembled WGS sequence"/>
</dbReference>
<dbReference type="GO" id="GO:0016787">
    <property type="term" value="F:hydrolase activity"/>
    <property type="evidence" value="ECO:0007669"/>
    <property type="project" value="UniProtKB-KW"/>
</dbReference>
<dbReference type="Pfam" id="PF00144">
    <property type="entry name" value="Beta-lactamase"/>
    <property type="match status" value="1"/>
</dbReference>
<organism evidence="2 3">
    <name type="scientific">Rhizocola hellebori</name>
    <dbReference type="NCBI Taxonomy" id="1392758"/>
    <lineage>
        <taxon>Bacteria</taxon>
        <taxon>Bacillati</taxon>
        <taxon>Actinomycetota</taxon>
        <taxon>Actinomycetes</taxon>
        <taxon>Micromonosporales</taxon>
        <taxon>Micromonosporaceae</taxon>
        <taxon>Rhizocola</taxon>
    </lineage>
</organism>
<dbReference type="SUPFAM" id="SSF56601">
    <property type="entry name" value="beta-lactamase/transpeptidase-like"/>
    <property type="match status" value="1"/>
</dbReference>
<evidence type="ECO:0000259" key="1">
    <source>
        <dbReference type="Pfam" id="PF00144"/>
    </source>
</evidence>
<gene>
    <name evidence="2" type="primary">ampC</name>
    <name evidence="2" type="ORF">Rhe02_04370</name>
</gene>
<proteinExistence type="predicted"/>
<name>A0A8J3Q245_9ACTN</name>
<protein>
    <submittedName>
        <fullName evidence="2">Serine hydrolase</fullName>
    </submittedName>
</protein>
<comment type="caution">
    <text evidence="2">The sequence shown here is derived from an EMBL/GenBank/DDBJ whole genome shotgun (WGS) entry which is preliminary data.</text>
</comment>
<dbReference type="PANTHER" id="PTHR43283">
    <property type="entry name" value="BETA-LACTAMASE-RELATED"/>
    <property type="match status" value="1"/>
</dbReference>
<evidence type="ECO:0000313" key="2">
    <source>
        <dbReference type="EMBL" id="GIH02370.1"/>
    </source>
</evidence>
<accession>A0A8J3Q245</accession>
<dbReference type="InterPro" id="IPR050789">
    <property type="entry name" value="Diverse_Enzym_Activities"/>
</dbReference>
<dbReference type="PANTHER" id="PTHR43283:SF3">
    <property type="entry name" value="BETA-LACTAMASE FAMILY PROTEIN (AFU_ORTHOLOGUE AFUA_5G07500)"/>
    <property type="match status" value="1"/>
</dbReference>
<evidence type="ECO:0000313" key="3">
    <source>
        <dbReference type="Proteomes" id="UP000612899"/>
    </source>
</evidence>
<dbReference type="AlphaFoldDB" id="A0A8J3Q245"/>
<dbReference type="InterPro" id="IPR012338">
    <property type="entry name" value="Beta-lactam/transpept-like"/>
</dbReference>
<keyword evidence="2" id="KW-0378">Hydrolase</keyword>
<reference evidence="2" key="1">
    <citation type="submission" date="2021-01" db="EMBL/GenBank/DDBJ databases">
        <title>Whole genome shotgun sequence of Rhizocola hellebori NBRC 109834.</title>
        <authorList>
            <person name="Komaki H."/>
            <person name="Tamura T."/>
        </authorList>
    </citation>
    <scope>NUCLEOTIDE SEQUENCE</scope>
    <source>
        <strain evidence="2">NBRC 109834</strain>
    </source>
</reference>
<feature type="domain" description="Beta-lactamase-related" evidence="1">
    <location>
        <begin position="20"/>
        <end position="342"/>
    </location>
</feature>